<keyword evidence="1" id="KW-0732">Signal</keyword>
<evidence type="ECO:0000313" key="2">
    <source>
        <dbReference type="Proteomes" id="UP000694888"/>
    </source>
</evidence>
<dbReference type="GeneID" id="106012693"/>
<keyword evidence="2" id="KW-1185">Reference proteome</keyword>
<name>A0ABM1A6P0_APLCA</name>
<evidence type="ECO:0000313" key="3">
    <source>
        <dbReference type="RefSeq" id="XP_012941868.1"/>
    </source>
</evidence>
<organism evidence="2 3">
    <name type="scientific">Aplysia californica</name>
    <name type="common">California sea hare</name>
    <dbReference type="NCBI Taxonomy" id="6500"/>
    <lineage>
        <taxon>Eukaryota</taxon>
        <taxon>Metazoa</taxon>
        <taxon>Spiralia</taxon>
        <taxon>Lophotrochozoa</taxon>
        <taxon>Mollusca</taxon>
        <taxon>Gastropoda</taxon>
        <taxon>Heterobranchia</taxon>
        <taxon>Euthyneura</taxon>
        <taxon>Tectipleura</taxon>
        <taxon>Aplysiida</taxon>
        <taxon>Aplysioidea</taxon>
        <taxon>Aplysiidae</taxon>
        <taxon>Aplysia</taxon>
    </lineage>
</organism>
<protein>
    <submittedName>
        <fullName evidence="3">Uncharacterized protein LOC106012693</fullName>
    </submittedName>
</protein>
<accession>A0ABM1A6P0</accession>
<feature type="signal peptide" evidence="1">
    <location>
        <begin position="1"/>
        <end position="18"/>
    </location>
</feature>
<sequence length="121" mass="12899">MKVLAVLISALLVAGTFAQLSEGPEPKGWVKDLIGKGCQPMVDWLKNHFGQKDTDDTDVTKRFSPADAASWVWNTANSKGIPGEIVSGLLECGAGPLCDAFSCPKWVTGILNVVLTLKQGK</sequence>
<proteinExistence type="predicted"/>
<evidence type="ECO:0000256" key="1">
    <source>
        <dbReference type="SAM" id="SignalP"/>
    </source>
</evidence>
<feature type="chain" id="PRO_5046019345" evidence="1">
    <location>
        <begin position="19"/>
        <end position="121"/>
    </location>
</feature>
<gene>
    <name evidence="3" type="primary">LOC106012693</name>
</gene>
<dbReference type="Proteomes" id="UP000694888">
    <property type="component" value="Unplaced"/>
</dbReference>
<dbReference type="RefSeq" id="XP_012941868.1">
    <property type="nucleotide sequence ID" value="XM_013086414.2"/>
</dbReference>
<reference evidence="3" key="1">
    <citation type="submission" date="2025-08" db="UniProtKB">
        <authorList>
            <consortium name="RefSeq"/>
        </authorList>
    </citation>
    <scope>IDENTIFICATION</scope>
</reference>